<evidence type="ECO:0000259" key="15">
    <source>
        <dbReference type="PROSITE" id="PS51844"/>
    </source>
</evidence>
<dbReference type="SUPFAM" id="SSF52540">
    <property type="entry name" value="P-loop containing nucleoside triphosphate hydrolases"/>
    <property type="match status" value="2"/>
</dbReference>
<dbReference type="FunFam" id="3.40.850.10:FF:000024">
    <property type="entry name" value="Myosin heavy chain, isoform J"/>
    <property type="match status" value="1"/>
</dbReference>
<dbReference type="Pfam" id="PF01576">
    <property type="entry name" value="Myosin_tail_1"/>
    <property type="match status" value="2"/>
</dbReference>
<dbReference type="InterPro" id="IPR027417">
    <property type="entry name" value="P-loop_NTPase"/>
</dbReference>
<feature type="coiled-coil region" evidence="12">
    <location>
        <begin position="1205"/>
        <end position="1267"/>
    </location>
</feature>
<dbReference type="InterPro" id="IPR036961">
    <property type="entry name" value="Kinesin_motor_dom_sf"/>
</dbReference>
<dbReference type="InterPro" id="IPR008989">
    <property type="entry name" value="Myosin_S1_N"/>
</dbReference>
<keyword evidence="3 11" id="KW-0547">Nucleotide-binding</keyword>
<evidence type="ECO:0000256" key="9">
    <source>
        <dbReference type="ARBA" id="ARBA00023203"/>
    </source>
</evidence>
<keyword evidence="8" id="KW-0514">Muscle protein</keyword>
<feature type="region of interest" description="Disordered" evidence="13">
    <location>
        <begin position="1774"/>
        <end position="1807"/>
    </location>
</feature>
<dbReference type="InterPro" id="IPR002928">
    <property type="entry name" value="Myosin_tail"/>
</dbReference>
<dbReference type="PROSITE" id="PS51456">
    <property type="entry name" value="MYOSIN_MOTOR"/>
    <property type="match status" value="2"/>
</dbReference>
<dbReference type="Gene3D" id="3.40.850.10">
    <property type="entry name" value="Kinesin motor domain"/>
    <property type="match status" value="1"/>
</dbReference>
<feature type="binding site" evidence="11">
    <location>
        <begin position="179"/>
        <end position="186"/>
    </location>
    <ligand>
        <name>ATP</name>
        <dbReference type="ChEBI" id="CHEBI:30616"/>
    </ligand>
</feature>
<evidence type="ECO:0000256" key="11">
    <source>
        <dbReference type="PROSITE-ProRule" id="PRU00782"/>
    </source>
</evidence>
<feature type="region of interest" description="Disordered" evidence="13">
    <location>
        <begin position="1177"/>
        <end position="1201"/>
    </location>
</feature>
<organism evidence="16 17">
    <name type="scientific">Ciona savignyi</name>
    <name type="common">Pacific transparent sea squirt</name>
    <dbReference type="NCBI Taxonomy" id="51511"/>
    <lineage>
        <taxon>Eukaryota</taxon>
        <taxon>Metazoa</taxon>
        <taxon>Chordata</taxon>
        <taxon>Tunicata</taxon>
        <taxon>Ascidiacea</taxon>
        <taxon>Phlebobranchia</taxon>
        <taxon>Cionidae</taxon>
        <taxon>Ciona</taxon>
    </lineage>
</organism>
<keyword evidence="6 11" id="KW-0518">Myosin</keyword>
<evidence type="ECO:0000256" key="12">
    <source>
        <dbReference type="SAM" id="Coils"/>
    </source>
</evidence>
<comment type="similarity">
    <text evidence="1 11">Belongs to the TRAFAC class myosin-kinesin ATPase superfamily. Myosin family.</text>
</comment>
<comment type="caution">
    <text evidence="11">Lacks conserved residue(s) required for the propagation of feature annotation.</text>
</comment>
<proteinExistence type="inferred from homology"/>
<keyword evidence="9 11" id="KW-0009">Actin-binding</keyword>
<evidence type="ECO:0000256" key="5">
    <source>
        <dbReference type="ARBA" id="ARBA00023054"/>
    </source>
</evidence>
<dbReference type="PROSITE" id="PS51844">
    <property type="entry name" value="SH3_LIKE"/>
    <property type="match status" value="1"/>
</dbReference>
<feature type="domain" description="Myosin motor" evidence="14">
    <location>
        <begin position="86"/>
        <end position="774"/>
    </location>
</feature>
<dbReference type="GO" id="GO:0005737">
    <property type="term" value="C:cytoplasm"/>
    <property type="evidence" value="ECO:0007669"/>
    <property type="project" value="TreeGrafter"/>
</dbReference>
<feature type="region of interest" description="Actin-binding" evidence="11">
    <location>
        <begin position="651"/>
        <end position="673"/>
    </location>
</feature>
<dbReference type="GeneTree" id="ENSGT00940000163461"/>
<comment type="subunit">
    <text evidence="10">Muscle myosin is a hexameric protein that consists of 2 heavy chain subunits (MHC), 2 alkali light chain subunits (MLC) and 2 regulatory light chain subunits (MLC-2).</text>
</comment>
<dbReference type="InterPro" id="IPR001609">
    <property type="entry name" value="Myosin_head_motor_dom-like"/>
</dbReference>
<evidence type="ECO:0000313" key="17">
    <source>
        <dbReference type="Proteomes" id="UP000007875"/>
    </source>
</evidence>
<dbReference type="GO" id="GO:0005524">
    <property type="term" value="F:ATP binding"/>
    <property type="evidence" value="ECO:0007669"/>
    <property type="project" value="UniProtKB-UniRule"/>
</dbReference>
<evidence type="ECO:0008006" key="18">
    <source>
        <dbReference type="Google" id="ProtNLM"/>
    </source>
</evidence>
<dbReference type="FunFam" id="1.20.120.720:FF:000001">
    <property type="entry name" value="Myosin heavy chain, muscle"/>
    <property type="match status" value="1"/>
</dbReference>
<dbReference type="Gene3D" id="2.30.30.360">
    <property type="entry name" value="Myosin S1 fragment, N-terminal"/>
    <property type="match status" value="1"/>
</dbReference>
<dbReference type="CDD" id="cd01377">
    <property type="entry name" value="MYSc_class_II"/>
    <property type="match status" value="1"/>
</dbReference>
<sequence>KMSFDYEACQDAAQYLRLSREQIIANQTQKPDGKKYVWFPDKENAYVKGELIKTDKGKCTIKACEGGKEMTVKEDDLQEMNPPRYEKCEDMAGMTFLNEASVLNNLRSRYESFMIYTYSGLFCVTVNPYKMLPVYAPYVISAYKGKRRTEMPPHLYSIADNAYTEMLMNRENQSMLITGESGAGKTVNTKKVIQYFALVAAFGGSQDDGKGTLEDQIVQCNPAMEAFGNAKTVRNDNSSRFGKFIRIHFGSTGLLASGDIEHYLLEKSRVIYQQEGERNYHIFYQIISGSKPELIDQLLVTKDPYDYRSISQGVVSVPSMDDGAELLLTDDAFRVLGFNQEEISGIYRLMAGIMHQQNMKFKNKQREEQAEPDGTEDADKVAYLFGLNSADFIKYLCHPRVKVGNEYVTKGQSCNQASFALSKGLFGRHFDWLVKLINQTLSTKLPRSFFIGVLDIAGFEIFDSNSFEQLCINFTNEKLQQFFNHHMFVLEQEEYKKEGIDWVFIDFGMDLAACIELIEKPLGIMSILEEECMFPKASDDTFKEKLYQNHLGKSKAFGKPVKKTKYEAHFELYHYAGTVQYNICGWLEKNKDPLNNSVVDLYKKASMKLMQTIWEGYVSPEEAASGGGGKGGKRKKGGSFMTVSSLHRQSLNALMTNLRSTAPHFVRCLIPNERKCPGEMDSHLVLHQLRCNGVLEGIRICRKGFPNRVPYGDFKQRYRILNPNAAPEGQFMDSKKSSEKLLGSIDINHEAYKLGHTKVFFRAGMIGKLEEMRDNKLSSIFKLIQARMRGMLMRREYQKMIERRQACRIIQSNLRAFFGMANCEWMKLMFKIKPLLKTAESAKELEMEKEFAETKVNLEKETKRRKELEEMQVSFIQEKNDLVMQLQAQQDQIDDGEDRCDQLIKTKVELDGKIKELTERLEDEEELNNELVSKKRKLEDECSELKKDIDDLEITLAKVEKEKHATENKLKNLQEELATQDEQIAKLQKEKKALQEAHQQTLDDLQSEEDKVNSLTKQKAKLEQQVDDLEASLEQEKKLRMELERTKRKLEGDLRLTQETVMDLENDKQRLEEKLKKQEFEYSQLATKLEDEQALVSQLQKKIKELQARIEELEEEIEAERAARAKVEKQRADLSRELEELSERLEEAGGATAAQIELNKRREAEFAKLRRELEESNLGHEATVSTLRKKHADTSSEMSEQVNNLTRIQDLVDKLQIKVKTYKRQAEEAVKQANTNLSKYRKLQHELDDAEERAEMAEQEVRLVSGQRKRILTNYTEPDQQSNSFEQLCINFTNEKLQQFFNHHMFVLEQEEYKKEGIDWVFIDFGMDLAACIELIEKVIQKGSYTLKQIRTFCLENTRHNIYVLVMSAQKKVSRPSVTVYQLVNTVILKCSCKRRWRKRRQTQEGRFLYDSCRIIQSNLRAFFGMANCEWMKLMFKIKPLLKTAESAKELEEMEKEFAETKVNLEKETKRRKELEEMQVSFIQEKNDLVMQLQAQQDQIDDGEDRCDQLIKTKVELDGKIKELTERLEDEEELNNELVSKKRKLEDECSELKKDIDDLEITLAKVEKEKHATENKVSQQYSNLKNLQEELATQDEQIAKLQKEKKALQEAHQQTLDDLQSEEDKVNSLTKQKAKLEQQVDDLEASLEQEKKLRMELERTKRKLEGDLRLTQETVMDLENDKQRLEEKLKKQEFEYSQLATKLEDEQALVSQLQKKIKELQARIEELEEELEAERAARAKVEKQRADLSRELEELSERLEEAGGATAAQIRELENELDSEQRRNGESVKSQRKIERRLKEVSYQGEEDKKNLTRIQDLVDKLQIKVKTYKRQAEEAEEQANTNLSKYRKLQHELDDAEERAEMAESQLNKMRSKARDTKGEK</sequence>
<dbReference type="FunFam" id="1.20.5.4820:FF:000001">
    <property type="entry name" value="Myosin heavy chain"/>
    <property type="match status" value="1"/>
</dbReference>
<dbReference type="GO" id="GO:0000146">
    <property type="term" value="F:microfilament motor activity"/>
    <property type="evidence" value="ECO:0007669"/>
    <property type="project" value="TreeGrafter"/>
</dbReference>
<evidence type="ECO:0000256" key="10">
    <source>
        <dbReference type="ARBA" id="ARBA00038612"/>
    </source>
</evidence>
<keyword evidence="4 11" id="KW-0067">ATP-binding</keyword>
<dbReference type="PANTHER" id="PTHR45615">
    <property type="entry name" value="MYOSIN HEAVY CHAIN, NON-MUSCLE"/>
    <property type="match status" value="1"/>
</dbReference>
<dbReference type="GO" id="GO:0016460">
    <property type="term" value="C:myosin II complex"/>
    <property type="evidence" value="ECO:0007669"/>
    <property type="project" value="TreeGrafter"/>
</dbReference>
<protein>
    <recommendedName>
        <fullName evidence="18">Myosin motor domain-containing protein</fullName>
    </recommendedName>
</protein>
<dbReference type="FunFam" id="1.20.5.340:FF:000019">
    <property type="entry name" value="Myosin heavy chain, isoform G"/>
    <property type="match status" value="2"/>
</dbReference>
<dbReference type="Gene3D" id="1.10.10.820">
    <property type="match status" value="1"/>
</dbReference>
<evidence type="ECO:0000256" key="1">
    <source>
        <dbReference type="ARBA" id="ARBA00008314"/>
    </source>
</evidence>
<dbReference type="Pfam" id="PF02736">
    <property type="entry name" value="Myosin_N"/>
    <property type="match status" value="1"/>
</dbReference>
<dbReference type="InterPro" id="IPR004009">
    <property type="entry name" value="SH3_Myosin"/>
</dbReference>
<name>H2YYW4_CIOSA</name>
<dbReference type="Proteomes" id="UP000007875">
    <property type="component" value="Unassembled WGS sequence"/>
</dbReference>
<feature type="compositionally biased region" description="Basic and acidic residues" evidence="13">
    <location>
        <begin position="1774"/>
        <end position="1786"/>
    </location>
</feature>
<feature type="domain" description="Myosin N-terminal SH3-like" evidence="15">
    <location>
        <begin position="32"/>
        <end position="82"/>
    </location>
</feature>
<keyword evidence="2" id="KW-0787">Thick filament</keyword>
<dbReference type="Gene3D" id="1.20.120.720">
    <property type="entry name" value="Myosin VI head, motor domain, U50 subdomain"/>
    <property type="match status" value="1"/>
</dbReference>
<keyword evidence="7 11" id="KW-0505">Motor protein</keyword>
<dbReference type="Gene3D" id="6.10.250.2420">
    <property type="match status" value="1"/>
</dbReference>
<evidence type="ECO:0000256" key="8">
    <source>
        <dbReference type="ARBA" id="ARBA00023179"/>
    </source>
</evidence>
<evidence type="ECO:0000256" key="3">
    <source>
        <dbReference type="ARBA" id="ARBA00022741"/>
    </source>
</evidence>
<reference evidence="17" key="1">
    <citation type="submission" date="2003-08" db="EMBL/GenBank/DDBJ databases">
        <authorList>
            <person name="Birren B."/>
            <person name="Nusbaum C."/>
            <person name="Abebe A."/>
            <person name="Abouelleil A."/>
            <person name="Adekoya E."/>
            <person name="Ait-zahra M."/>
            <person name="Allen N."/>
            <person name="Allen T."/>
            <person name="An P."/>
            <person name="Anderson M."/>
            <person name="Anderson S."/>
            <person name="Arachchi H."/>
            <person name="Armbruster J."/>
            <person name="Bachantsang P."/>
            <person name="Baldwin J."/>
            <person name="Barry A."/>
            <person name="Bayul T."/>
            <person name="Blitshsteyn B."/>
            <person name="Bloom T."/>
            <person name="Blye J."/>
            <person name="Boguslavskiy L."/>
            <person name="Borowsky M."/>
            <person name="Boukhgalter B."/>
            <person name="Brunache A."/>
            <person name="Butler J."/>
            <person name="Calixte N."/>
            <person name="Calvo S."/>
            <person name="Camarata J."/>
            <person name="Campo K."/>
            <person name="Chang J."/>
            <person name="Cheshatsang Y."/>
            <person name="Citroen M."/>
            <person name="Collymore A."/>
            <person name="Considine T."/>
            <person name="Cook A."/>
            <person name="Cooke P."/>
            <person name="Corum B."/>
            <person name="Cuomo C."/>
            <person name="David R."/>
            <person name="Dawoe T."/>
            <person name="Degray S."/>
            <person name="Dodge S."/>
            <person name="Dooley K."/>
            <person name="Dorje P."/>
            <person name="Dorjee K."/>
            <person name="Dorris L."/>
            <person name="Duffey N."/>
            <person name="Dupes A."/>
            <person name="Elkins T."/>
            <person name="Engels R."/>
            <person name="Erickson J."/>
            <person name="Farina A."/>
            <person name="Faro S."/>
            <person name="Ferreira P."/>
            <person name="Fischer H."/>
            <person name="Fitzgerald M."/>
            <person name="Foley K."/>
            <person name="Gage D."/>
            <person name="Galagan J."/>
            <person name="Gearin G."/>
            <person name="Gnerre S."/>
            <person name="Gnirke A."/>
            <person name="Goyette A."/>
            <person name="Graham J."/>
            <person name="Grandbois E."/>
            <person name="Gyaltsen K."/>
            <person name="Hafez N."/>
            <person name="Hagopian D."/>
            <person name="Hagos B."/>
            <person name="Hall J."/>
            <person name="Hatcher B."/>
            <person name="Heller A."/>
            <person name="Higgins H."/>
            <person name="Honan T."/>
            <person name="Horn A."/>
            <person name="Houde N."/>
            <person name="Hughes L."/>
            <person name="Hulme W."/>
            <person name="Husby E."/>
            <person name="Iliev I."/>
            <person name="Jaffe D."/>
            <person name="Jones C."/>
            <person name="Kamal M."/>
            <person name="Kamat A."/>
            <person name="Kamvysselis M."/>
            <person name="Karlsson E."/>
            <person name="Kells C."/>
            <person name="Kieu A."/>
            <person name="Kisner P."/>
            <person name="Kodira C."/>
            <person name="Kulbokas E."/>
            <person name="Labutti K."/>
            <person name="Lama D."/>
            <person name="Landers T."/>
            <person name="Leger J."/>
            <person name="Levine S."/>
            <person name="Lewis D."/>
            <person name="Lewis T."/>
            <person name="Lindblad-toh K."/>
            <person name="Liu X."/>
            <person name="Lokyitsang T."/>
            <person name="Lokyitsang Y."/>
            <person name="Lucien O."/>
            <person name="Lui A."/>
            <person name="Ma L.J."/>
            <person name="Mabbitt R."/>
            <person name="Macdonald J."/>
            <person name="Maclean C."/>
            <person name="Major J."/>
            <person name="Manning J."/>
            <person name="Marabella R."/>
            <person name="Maru K."/>
            <person name="Matthews C."/>
            <person name="Mauceli E."/>
            <person name="Mccarthy M."/>
            <person name="Mcdonough S."/>
            <person name="Mcghee T."/>
            <person name="Meldrim J."/>
            <person name="Meneus L."/>
            <person name="Mesirov J."/>
            <person name="Mihalev A."/>
            <person name="Mihova T."/>
            <person name="Mikkelsen T."/>
            <person name="Mlenga V."/>
            <person name="Moru K."/>
            <person name="Mozes J."/>
            <person name="Mulrain L."/>
            <person name="Munson G."/>
            <person name="Naylor J."/>
            <person name="Newes C."/>
            <person name="Nguyen C."/>
            <person name="Nguyen N."/>
            <person name="Nguyen T."/>
            <person name="Nicol R."/>
            <person name="Nielsen C."/>
            <person name="Nizzari M."/>
            <person name="Norbu C."/>
            <person name="Norbu N."/>
            <person name="O'donnell P."/>
            <person name="Okoawo O."/>
            <person name="O'leary S."/>
            <person name="Omotosho B."/>
            <person name="O'neill K."/>
            <person name="Osman S."/>
            <person name="Parker S."/>
            <person name="Perrin D."/>
            <person name="Phunkhang P."/>
            <person name="Piqani B."/>
            <person name="Purcell S."/>
            <person name="Rachupka T."/>
            <person name="Ramasamy U."/>
            <person name="Rameau R."/>
            <person name="Ray V."/>
            <person name="Raymond C."/>
            <person name="Retta R."/>
            <person name="Richardson S."/>
            <person name="Rise C."/>
            <person name="Rodriguez J."/>
            <person name="Rogers J."/>
            <person name="Rogov P."/>
            <person name="Rutman M."/>
            <person name="Schupbach R."/>
            <person name="Seaman C."/>
            <person name="Settipalli S."/>
            <person name="Sharpe T."/>
            <person name="Sheridan J."/>
            <person name="Sherpa N."/>
            <person name="Shi J."/>
            <person name="Smirnov S."/>
            <person name="Smith C."/>
            <person name="Sougnez C."/>
            <person name="Spencer B."/>
            <person name="Stalker J."/>
            <person name="Stange-thomann N."/>
            <person name="Stavropoulos S."/>
            <person name="Stetson K."/>
            <person name="Stone C."/>
            <person name="Stone S."/>
            <person name="Stubbs M."/>
            <person name="Talamas J."/>
            <person name="Tchuinga P."/>
            <person name="Tenzing P."/>
            <person name="Tesfaye S."/>
            <person name="Theodore J."/>
            <person name="Thoulutsang Y."/>
            <person name="Topham K."/>
            <person name="Towey S."/>
            <person name="Tsamla T."/>
            <person name="Tsomo N."/>
            <person name="Vallee D."/>
            <person name="Vassiliev H."/>
            <person name="Venkataraman V."/>
            <person name="Vinson J."/>
            <person name="Vo A."/>
            <person name="Wade C."/>
            <person name="Wang S."/>
            <person name="Wangchuk T."/>
            <person name="Wangdi T."/>
            <person name="Whittaker C."/>
            <person name="Wilkinson J."/>
            <person name="Wu Y."/>
            <person name="Wyman D."/>
            <person name="Yadav S."/>
            <person name="Yang S."/>
            <person name="Yang X."/>
            <person name="Yeager S."/>
            <person name="Yee E."/>
            <person name="Young G."/>
            <person name="Zainoun J."/>
            <person name="Zembeck L."/>
            <person name="Zimmer A."/>
            <person name="Zody M."/>
            <person name="Lander E."/>
        </authorList>
    </citation>
    <scope>NUCLEOTIDE SEQUENCE [LARGE SCALE GENOMIC DNA]</scope>
</reference>
<dbReference type="SMART" id="SM00242">
    <property type="entry name" value="MYSc"/>
    <property type="match status" value="1"/>
</dbReference>
<dbReference type="PANTHER" id="PTHR45615:SF27">
    <property type="entry name" value="MYOSIN HEAVY CHAIN, MUSCLE"/>
    <property type="match status" value="1"/>
</dbReference>
<evidence type="ECO:0000259" key="14">
    <source>
        <dbReference type="PROSITE" id="PS51456"/>
    </source>
</evidence>
<evidence type="ECO:0000256" key="4">
    <source>
        <dbReference type="ARBA" id="ARBA00022840"/>
    </source>
</evidence>
<dbReference type="Gene3D" id="1.20.58.530">
    <property type="match status" value="2"/>
</dbReference>
<dbReference type="PRINTS" id="PR00193">
    <property type="entry name" value="MYOSINHEAVY"/>
</dbReference>
<feature type="domain" description="Myosin motor" evidence="14">
    <location>
        <begin position="1281"/>
        <end position="1342"/>
    </location>
</feature>
<feature type="coiled-coil region" evidence="12">
    <location>
        <begin position="835"/>
        <end position="1151"/>
    </location>
</feature>
<accession>H2YYW4</accession>
<keyword evidence="5 12" id="KW-0175">Coiled coil</keyword>
<dbReference type="FunFam" id="1.20.5.340:FF:000006">
    <property type="entry name" value="Myosin heavy chain"/>
    <property type="match status" value="1"/>
</dbReference>
<reference evidence="16" key="3">
    <citation type="submission" date="2025-09" db="UniProtKB">
        <authorList>
            <consortium name="Ensembl"/>
        </authorList>
    </citation>
    <scope>IDENTIFICATION</scope>
</reference>
<dbReference type="FunFam" id="1.20.58.530:FF:000001">
    <property type="entry name" value="Myosin heavy chain"/>
    <property type="match status" value="1"/>
</dbReference>
<evidence type="ECO:0000256" key="2">
    <source>
        <dbReference type="ARBA" id="ARBA00022433"/>
    </source>
</evidence>
<dbReference type="FunFam" id="2.30.30.360:FF:000001">
    <property type="entry name" value="Myosin heavy chain"/>
    <property type="match status" value="1"/>
</dbReference>
<keyword evidence="17" id="KW-1185">Reference proteome</keyword>
<evidence type="ECO:0000256" key="13">
    <source>
        <dbReference type="SAM" id="MobiDB-lite"/>
    </source>
</evidence>
<dbReference type="PROSITE" id="PS50096">
    <property type="entry name" value="IQ"/>
    <property type="match status" value="1"/>
</dbReference>
<dbReference type="Gene3D" id="1.20.5.4820">
    <property type="match status" value="1"/>
</dbReference>
<dbReference type="Gene3D" id="1.20.5.340">
    <property type="match status" value="6"/>
</dbReference>
<dbReference type="FunFam" id="1.10.10.820:FF:000001">
    <property type="entry name" value="Myosin heavy chain"/>
    <property type="match status" value="1"/>
</dbReference>
<dbReference type="SUPFAM" id="SSF90257">
    <property type="entry name" value="Myosin rod fragments"/>
    <property type="match status" value="6"/>
</dbReference>
<dbReference type="Pfam" id="PF00063">
    <property type="entry name" value="Myosin_head"/>
    <property type="match status" value="2"/>
</dbReference>
<dbReference type="GO" id="GO:0032982">
    <property type="term" value="C:myosin filament"/>
    <property type="evidence" value="ECO:0007669"/>
    <property type="project" value="UniProtKB-KW"/>
</dbReference>
<evidence type="ECO:0000313" key="16">
    <source>
        <dbReference type="Ensembl" id="ENSCSAVP00000010525.1"/>
    </source>
</evidence>
<evidence type="ECO:0000256" key="7">
    <source>
        <dbReference type="ARBA" id="ARBA00023175"/>
    </source>
</evidence>
<dbReference type="GO" id="GO:0051015">
    <property type="term" value="F:actin filament binding"/>
    <property type="evidence" value="ECO:0007669"/>
    <property type="project" value="InterPro"/>
</dbReference>
<reference evidence="16" key="2">
    <citation type="submission" date="2025-08" db="UniProtKB">
        <authorList>
            <consortium name="Ensembl"/>
        </authorList>
    </citation>
    <scope>IDENTIFICATION</scope>
</reference>
<feature type="region of interest" description="Disordered" evidence="13">
    <location>
        <begin position="1832"/>
        <end position="1882"/>
    </location>
</feature>
<dbReference type="Ensembl" id="ENSCSAVT00000010652.1">
    <property type="protein sequence ID" value="ENSCSAVP00000010525.1"/>
    <property type="gene ID" value="ENSCSAVG00000006193.1"/>
</dbReference>
<evidence type="ECO:0000256" key="6">
    <source>
        <dbReference type="ARBA" id="ARBA00023123"/>
    </source>
</evidence>